<evidence type="ECO:0000313" key="13">
    <source>
        <dbReference type="EMBL" id="QDU21541.1"/>
    </source>
</evidence>
<evidence type="ECO:0000256" key="7">
    <source>
        <dbReference type="ARBA" id="ARBA00022679"/>
    </source>
</evidence>
<dbReference type="SUPFAM" id="SSF51569">
    <property type="entry name" value="Aldolase"/>
    <property type="match status" value="1"/>
</dbReference>
<dbReference type="SUPFAM" id="SSF110921">
    <property type="entry name" value="2-isopropylmalate synthase LeuA, allosteric (dimerisation) domain"/>
    <property type="match status" value="1"/>
</dbReference>
<evidence type="ECO:0000256" key="11">
    <source>
        <dbReference type="HAMAP-Rule" id="MF_01025"/>
    </source>
</evidence>
<dbReference type="RefSeq" id="WP_145240573.1">
    <property type="nucleotide sequence ID" value="NZ_CP036273.1"/>
</dbReference>
<evidence type="ECO:0000256" key="1">
    <source>
        <dbReference type="ARBA" id="ARBA00004689"/>
    </source>
</evidence>
<dbReference type="InterPro" id="IPR000891">
    <property type="entry name" value="PYR_CT"/>
</dbReference>
<reference evidence="13 14" key="1">
    <citation type="submission" date="2019-02" db="EMBL/GenBank/DDBJ databases">
        <title>Deep-cultivation of Planctomycetes and their phenomic and genomic characterization uncovers novel biology.</title>
        <authorList>
            <person name="Wiegand S."/>
            <person name="Jogler M."/>
            <person name="Boedeker C."/>
            <person name="Pinto D."/>
            <person name="Vollmers J."/>
            <person name="Rivas-Marin E."/>
            <person name="Kohn T."/>
            <person name="Peeters S.H."/>
            <person name="Heuer A."/>
            <person name="Rast P."/>
            <person name="Oberbeckmann S."/>
            <person name="Bunk B."/>
            <person name="Jeske O."/>
            <person name="Meyerdierks A."/>
            <person name="Storesund J.E."/>
            <person name="Kallscheuer N."/>
            <person name="Luecker S."/>
            <person name="Lage O.M."/>
            <person name="Pohl T."/>
            <person name="Merkel B.J."/>
            <person name="Hornburger P."/>
            <person name="Mueller R.-W."/>
            <person name="Bruemmer F."/>
            <person name="Labrenz M."/>
            <person name="Spormann A.M."/>
            <person name="Op den Camp H."/>
            <person name="Overmann J."/>
            <person name="Amann R."/>
            <person name="Jetten M.S.M."/>
            <person name="Mascher T."/>
            <person name="Medema M.H."/>
            <person name="Devos D.P."/>
            <person name="Kaster A.-K."/>
            <person name="Ovreas L."/>
            <person name="Rohde M."/>
            <person name="Galperin M.Y."/>
            <person name="Jogler C."/>
        </authorList>
    </citation>
    <scope>NUCLEOTIDE SEQUENCE [LARGE SCALE GENOMIC DNA]</scope>
    <source>
        <strain evidence="13 14">ETA_A1</strain>
    </source>
</reference>
<dbReference type="PROSITE" id="PS00815">
    <property type="entry name" value="AIPM_HOMOCIT_SYNTH_1"/>
    <property type="match status" value="1"/>
</dbReference>
<proteinExistence type="inferred from homology"/>
<sequence>MPPTDPNRVVIFDTTLRDGEQSPGCSMNPGEKMELALALADLGVDVIEAGFPIASPGDFESVRAIAQKVQGPVICGLARCNPADIDRAGEAVKDAARGRIHVFLATSAIHREFKLKMTREQIVARAVDGVKRARDLCADIEFSPEDAARTELDFLTEVVEKAIEAGATTLNIPDTVGYATPQHYASVIRHLKQTVRGVDNVVLSVHCHDDLGLAVANSLSALMEGARQVECTINGIGERAGNTALEEVVMALKTRQDFYGLTTGVNTRLLYPLSRKLSHVTGMAVQRNKAIVGQNAFAHEAGIHQDGMLKERSTYEIMRPEDVGIARTELVLGKHSGRHALKQRVTDLGYHLTDEQLNRLFDEFKKLADKKKEVYDADIEALAENQLQFDAGNTWTLIGFTSTAGTGSQTSAAVSLRHADGTVHRDASVGNGPIDALFKAIDRVTGLPVKVVDYRVRSVTQDMDALGEAQVEIEHRGRRSKARAVSVDVVEASALAYLEVINRVASRQVRDRLKPTDAVPPEVVPAAT</sequence>
<feature type="domain" description="Pyruvate carboxyltransferase" evidence="12">
    <location>
        <begin position="9"/>
        <end position="271"/>
    </location>
</feature>
<dbReference type="PROSITE" id="PS00816">
    <property type="entry name" value="AIPM_HOMOCIT_SYNTH_2"/>
    <property type="match status" value="1"/>
</dbReference>
<dbReference type="GO" id="GO:0009098">
    <property type="term" value="P:L-leucine biosynthetic process"/>
    <property type="evidence" value="ECO:0007669"/>
    <property type="project" value="UniProtKB-UniRule"/>
</dbReference>
<dbReference type="Pfam" id="PF08502">
    <property type="entry name" value="LeuA_dimer"/>
    <property type="match status" value="1"/>
</dbReference>
<keyword evidence="9 11" id="KW-0464">Manganese</keyword>
<dbReference type="Gene3D" id="3.20.20.70">
    <property type="entry name" value="Aldolase class I"/>
    <property type="match status" value="1"/>
</dbReference>
<dbReference type="FunFam" id="3.20.20.70:FF:000010">
    <property type="entry name" value="2-isopropylmalate synthase"/>
    <property type="match status" value="1"/>
</dbReference>
<comment type="subunit">
    <text evidence="11">Homodimer.</text>
</comment>
<feature type="binding site" evidence="11">
    <location>
        <position position="18"/>
    </location>
    <ligand>
        <name>Mn(2+)</name>
        <dbReference type="ChEBI" id="CHEBI:29035"/>
    </ligand>
</feature>
<feature type="binding site" evidence="11">
    <location>
        <position position="206"/>
    </location>
    <ligand>
        <name>Mn(2+)</name>
        <dbReference type="ChEBI" id="CHEBI:29035"/>
    </ligand>
</feature>
<dbReference type="GO" id="GO:0003985">
    <property type="term" value="F:acetyl-CoA C-acetyltransferase activity"/>
    <property type="evidence" value="ECO:0007669"/>
    <property type="project" value="UniProtKB-UniRule"/>
</dbReference>
<dbReference type="InterPro" id="IPR054691">
    <property type="entry name" value="LeuA/HCS_post-cat"/>
</dbReference>
<keyword evidence="8 11" id="KW-0479">Metal-binding</keyword>
<comment type="catalytic activity">
    <reaction evidence="11">
        <text>3-methyl-2-oxobutanoate + acetyl-CoA + H2O = (2S)-2-isopropylmalate + CoA + H(+)</text>
        <dbReference type="Rhea" id="RHEA:21524"/>
        <dbReference type="ChEBI" id="CHEBI:1178"/>
        <dbReference type="ChEBI" id="CHEBI:11851"/>
        <dbReference type="ChEBI" id="CHEBI:15377"/>
        <dbReference type="ChEBI" id="CHEBI:15378"/>
        <dbReference type="ChEBI" id="CHEBI:57287"/>
        <dbReference type="ChEBI" id="CHEBI:57288"/>
        <dbReference type="EC" id="2.3.3.13"/>
    </reaction>
</comment>
<feature type="binding site" evidence="11">
    <location>
        <position position="242"/>
    </location>
    <ligand>
        <name>Mn(2+)</name>
        <dbReference type="ChEBI" id="CHEBI:29035"/>
    </ligand>
</feature>
<dbReference type="GO" id="GO:0005737">
    <property type="term" value="C:cytoplasm"/>
    <property type="evidence" value="ECO:0007669"/>
    <property type="project" value="UniProtKB-UniRule"/>
</dbReference>
<comment type="function">
    <text evidence="11">Catalyzes the condensation of the acetyl group of acetyl-CoA with 3-methyl-2-oxobutanoate (2-ketoisovalerate) to form 3-carboxy-3-hydroxy-4-methylpentanoate (2-isopropylmalate).</text>
</comment>
<dbReference type="InterPro" id="IPR005671">
    <property type="entry name" value="LeuA_bact_synth"/>
</dbReference>
<dbReference type="InterPro" id="IPR050073">
    <property type="entry name" value="2-IPM_HCS-like"/>
</dbReference>
<evidence type="ECO:0000259" key="12">
    <source>
        <dbReference type="PROSITE" id="PS50991"/>
    </source>
</evidence>
<evidence type="ECO:0000256" key="5">
    <source>
        <dbReference type="ARBA" id="ARBA00022430"/>
    </source>
</evidence>
<dbReference type="KEGG" id="uli:ETAA1_35080"/>
<dbReference type="GO" id="GO:0030145">
    <property type="term" value="F:manganese ion binding"/>
    <property type="evidence" value="ECO:0007669"/>
    <property type="project" value="UniProtKB-UniRule"/>
</dbReference>
<dbReference type="AlphaFoldDB" id="A0A517XVK0"/>
<dbReference type="InterPro" id="IPR002034">
    <property type="entry name" value="AIPM/Hcit_synth_CS"/>
</dbReference>
<dbReference type="PROSITE" id="PS50991">
    <property type="entry name" value="PYR_CT"/>
    <property type="match status" value="1"/>
</dbReference>
<feature type="region of interest" description="Regulatory domain" evidence="11">
    <location>
        <begin position="396"/>
        <end position="528"/>
    </location>
</feature>
<dbReference type="NCBIfam" id="NF002086">
    <property type="entry name" value="PRK00915.1-3"/>
    <property type="match status" value="1"/>
</dbReference>
<dbReference type="NCBIfam" id="TIGR00973">
    <property type="entry name" value="leuA_bact"/>
    <property type="match status" value="1"/>
</dbReference>
<evidence type="ECO:0000256" key="3">
    <source>
        <dbReference type="ARBA" id="ARBA00012973"/>
    </source>
</evidence>
<comment type="cofactor">
    <cofactor evidence="11">
        <name>Mn(2+)</name>
        <dbReference type="ChEBI" id="CHEBI:29035"/>
    </cofactor>
</comment>
<dbReference type="EC" id="2.3.3.13" evidence="3 11"/>
<dbReference type="EMBL" id="CP036273">
    <property type="protein sequence ID" value="QDU21541.1"/>
    <property type="molecule type" value="Genomic_DNA"/>
</dbReference>
<keyword evidence="6 11" id="KW-0028">Amino-acid biosynthesis</keyword>
<dbReference type="CDD" id="cd07940">
    <property type="entry name" value="DRE_TIM_IPMS"/>
    <property type="match status" value="1"/>
</dbReference>
<dbReference type="PANTHER" id="PTHR10277:SF9">
    <property type="entry name" value="2-ISOPROPYLMALATE SYNTHASE 1, CHLOROPLASTIC-RELATED"/>
    <property type="match status" value="1"/>
</dbReference>
<evidence type="ECO:0000256" key="10">
    <source>
        <dbReference type="ARBA" id="ARBA00023304"/>
    </source>
</evidence>
<dbReference type="InterPro" id="IPR036230">
    <property type="entry name" value="LeuA_allosteric_dom_sf"/>
</dbReference>
<dbReference type="HAMAP" id="MF_01025">
    <property type="entry name" value="LeuA_type1"/>
    <property type="match status" value="1"/>
</dbReference>
<gene>
    <name evidence="13" type="primary">leuA_1</name>
    <name evidence="11" type="synonym">leuA</name>
    <name evidence="13" type="ORF">ETAA1_35080</name>
</gene>
<dbReference type="Pfam" id="PF22617">
    <property type="entry name" value="HCS_D2"/>
    <property type="match status" value="1"/>
</dbReference>
<comment type="pathway">
    <text evidence="1 11">Amino-acid biosynthesis; L-leucine biosynthesis; L-leucine from 3-methyl-2-oxobutanoate: step 1/4.</text>
</comment>
<accession>A0A517XVK0</accession>
<evidence type="ECO:0000256" key="9">
    <source>
        <dbReference type="ARBA" id="ARBA00023211"/>
    </source>
</evidence>
<dbReference type="Proteomes" id="UP000319576">
    <property type="component" value="Chromosome"/>
</dbReference>
<evidence type="ECO:0000256" key="2">
    <source>
        <dbReference type="ARBA" id="ARBA00009396"/>
    </source>
</evidence>
<keyword evidence="14" id="KW-1185">Reference proteome</keyword>
<dbReference type="Gene3D" id="3.30.160.270">
    <property type="match status" value="1"/>
</dbReference>
<protein>
    <recommendedName>
        <fullName evidence="4 11">2-isopropylmalate synthase</fullName>
        <ecNumber evidence="3 11">2.3.3.13</ecNumber>
    </recommendedName>
    <alternativeName>
        <fullName evidence="11">Alpha-IPM synthase</fullName>
    </alternativeName>
    <alternativeName>
        <fullName evidence="11">Alpha-isopropylmalate synthase</fullName>
    </alternativeName>
</protein>
<evidence type="ECO:0000256" key="6">
    <source>
        <dbReference type="ARBA" id="ARBA00022605"/>
    </source>
</evidence>
<dbReference type="FunFam" id="1.10.238.260:FF:000001">
    <property type="entry name" value="2-isopropylmalate synthase"/>
    <property type="match status" value="1"/>
</dbReference>
<keyword evidence="13" id="KW-0012">Acyltransferase</keyword>
<comment type="similarity">
    <text evidence="2 11">Belongs to the alpha-IPM synthase/homocitrate synthase family. LeuA type 1 subfamily.</text>
</comment>
<keyword evidence="5 11" id="KW-0432">Leucine biosynthesis</keyword>
<dbReference type="SMART" id="SM00917">
    <property type="entry name" value="LeuA_dimer"/>
    <property type="match status" value="1"/>
</dbReference>
<dbReference type="Pfam" id="PF00682">
    <property type="entry name" value="HMGL-like"/>
    <property type="match status" value="1"/>
</dbReference>
<dbReference type="InterPro" id="IPR013785">
    <property type="entry name" value="Aldolase_TIM"/>
</dbReference>
<keyword evidence="11" id="KW-0963">Cytoplasm</keyword>
<keyword evidence="10 11" id="KW-0100">Branched-chain amino acid biosynthesis</keyword>
<keyword evidence="7 11" id="KW-0808">Transferase</keyword>
<dbReference type="PANTHER" id="PTHR10277">
    <property type="entry name" value="HOMOCITRATE SYNTHASE-RELATED"/>
    <property type="match status" value="1"/>
</dbReference>
<evidence type="ECO:0000256" key="8">
    <source>
        <dbReference type="ARBA" id="ARBA00022723"/>
    </source>
</evidence>
<organism evidence="13 14">
    <name type="scientific">Urbifossiella limnaea</name>
    <dbReference type="NCBI Taxonomy" id="2528023"/>
    <lineage>
        <taxon>Bacteria</taxon>
        <taxon>Pseudomonadati</taxon>
        <taxon>Planctomycetota</taxon>
        <taxon>Planctomycetia</taxon>
        <taxon>Gemmatales</taxon>
        <taxon>Gemmataceae</taxon>
        <taxon>Urbifossiella</taxon>
    </lineage>
</organism>
<dbReference type="OrthoDB" id="9804858at2"/>
<dbReference type="GO" id="GO:0003852">
    <property type="term" value="F:2-isopropylmalate synthase activity"/>
    <property type="evidence" value="ECO:0007669"/>
    <property type="project" value="UniProtKB-UniRule"/>
</dbReference>
<evidence type="ECO:0000256" key="4">
    <source>
        <dbReference type="ARBA" id="ARBA00018198"/>
    </source>
</evidence>
<name>A0A517XVK0_9BACT</name>
<evidence type="ECO:0000313" key="14">
    <source>
        <dbReference type="Proteomes" id="UP000319576"/>
    </source>
</evidence>
<dbReference type="Gene3D" id="1.10.238.260">
    <property type="match status" value="1"/>
</dbReference>
<dbReference type="UniPathway" id="UPA00048">
    <property type="reaction ID" value="UER00070"/>
</dbReference>
<feature type="binding site" evidence="11">
    <location>
        <position position="208"/>
    </location>
    <ligand>
        <name>Mn(2+)</name>
        <dbReference type="ChEBI" id="CHEBI:29035"/>
    </ligand>
</feature>
<dbReference type="InterPro" id="IPR013709">
    <property type="entry name" value="2-isopropylmalate_synth_dimer"/>
</dbReference>